<accession>A0ABP6VD80</accession>
<keyword evidence="2" id="KW-0472">Membrane</keyword>
<name>A0ABP6VD80_9ACTN</name>
<sequence>MDPAEQISDPVTALITSLPLDLTFATKGELVIDLLSESYADNVRLDFVADDEVYGACTKLRAFLDGHRQPRPLPAHPQAPHHRRAGLPLLLRPRRSAGHAAPPDPAAGLRWPVEESFEAGKSLFGLDESQVRLYEALLRHIVLVMAALAVCVTSAAAARNRTDTQAMPPSHPDEQPPENPGLIPPTVAEIKHLFNATRRVRRWYQRARA</sequence>
<evidence type="ECO:0000256" key="1">
    <source>
        <dbReference type="SAM" id="MobiDB-lite"/>
    </source>
</evidence>
<evidence type="ECO:0000256" key="2">
    <source>
        <dbReference type="SAM" id="Phobius"/>
    </source>
</evidence>
<evidence type="ECO:0000313" key="4">
    <source>
        <dbReference type="Proteomes" id="UP001500630"/>
    </source>
</evidence>
<protein>
    <submittedName>
        <fullName evidence="3">Uncharacterized protein</fullName>
    </submittedName>
</protein>
<keyword evidence="4" id="KW-1185">Reference proteome</keyword>
<feature type="transmembrane region" description="Helical" evidence="2">
    <location>
        <begin position="137"/>
        <end position="158"/>
    </location>
</feature>
<dbReference type="SUPFAM" id="SSF53098">
    <property type="entry name" value="Ribonuclease H-like"/>
    <property type="match status" value="1"/>
</dbReference>
<dbReference type="EMBL" id="BAABDQ010000002">
    <property type="protein sequence ID" value="GAA3532809.1"/>
    <property type="molecule type" value="Genomic_DNA"/>
</dbReference>
<gene>
    <name evidence="3" type="ORF">GCM10022419_009940</name>
</gene>
<keyword evidence="2" id="KW-1133">Transmembrane helix</keyword>
<proteinExistence type="predicted"/>
<organism evidence="3 4">
    <name type="scientific">Nonomuraea rosea</name>
    <dbReference type="NCBI Taxonomy" id="638574"/>
    <lineage>
        <taxon>Bacteria</taxon>
        <taxon>Bacillati</taxon>
        <taxon>Actinomycetota</taxon>
        <taxon>Actinomycetes</taxon>
        <taxon>Streptosporangiales</taxon>
        <taxon>Streptosporangiaceae</taxon>
        <taxon>Nonomuraea</taxon>
    </lineage>
</organism>
<dbReference type="Proteomes" id="UP001500630">
    <property type="component" value="Unassembled WGS sequence"/>
</dbReference>
<comment type="caution">
    <text evidence="3">The sequence shown here is derived from an EMBL/GenBank/DDBJ whole genome shotgun (WGS) entry which is preliminary data.</text>
</comment>
<feature type="region of interest" description="Disordered" evidence="1">
    <location>
        <begin position="161"/>
        <end position="183"/>
    </location>
</feature>
<evidence type="ECO:0000313" key="3">
    <source>
        <dbReference type="EMBL" id="GAA3532809.1"/>
    </source>
</evidence>
<dbReference type="InterPro" id="IPR012337">
    <property type="entry name" value="RNaseH-like_sf"/>
</dbReference>
<keyword evidence="2" id="KW-0812">Transmembrane</keyword>
<reference evidence="4" key="1">
    <citation type="journal article" date="2019" name="Int. J. Syst. Evol. Microbiol.">
        <title>The Global Catalogue of Microorganisms (GCM) 10K type strain sequencing project: providing services to taxonomists for standard genome sequencing and annotation.</title>
        <authorList>
            <consortium name="The Broad Institute Genomics Platform"/>
            <consortium name="The Broad Institute Genome Sequencing Center for Infectious Disease"/>
            <person name="Wu L."/>
            <person name="Ma J."/>
        </authorList>
    </citation>
    <scope>NUCLEOTIDE SEQUENCE [LARGE SCALE GENOMIC DNA]</scope>
    <source>
        <strain evidence="4">JCM 17326</strain>
    </source>
</reference>